<evidence type="ECO:0000313" key="3">
    <source>
        <dbReference type="EMBL" id="TFB82130.1"/>
    </source>
</evidence>
<comment type="caution">
    <text evidence="3">The sequence shown here is derived from an EMBL/GenBank/DDBJ whole genome shotgun (WGS) entry which is preliminary data.</text>
</comment>
<keyword evidence="4" id="KW-1185">Reference proteome</keyword>
<dbReference type="InterPro" id="IPR050900">
    <property type="entry name" value="Transposase_IS3/IS150/IS904"/>
</dbReference>
<proteinExistence type="predicted"/>
<feature type="compositionally biased region" description="Basic and acidic residues" evidence="1">
    <location>
        <begin position="90"/>
        <end position="105"/>
    </location>
</feature>
<dbReference type="EMBL" id="SOFD01000002">
    <property type="protein sequence ID" value="TFB82130.1"/>
    <property type="molecule type" value="Genomic_DNA"/>
</dbReference>
<accession>A0ABY2I6T7</accession>
<dbReference type="SUPFAM" id="SSF53098">
    <property type="entry name" value="Ribonuclease H-like"/>
    <property type="match status" value="1"/>
</dbReference>
<dbReference type="RefSeq" id="WP_092341120.1">
    <property type="nucleotide sequence ID" value="NZ_FNIB01000008.1"/>
</dbReference>
<sequence length="477" mass="52938">MPSRATIPGYALAPAPPRTAAALIPAAPAGADEAASGTDRAGAQRRSEGPAVEPVRGQSAGGDPSDPPRRGHLPVLGGDDVSPPPRSRRDRGTSRSAEHPARVKPELIATGPNTTWSWDISKLKGPAKWSYFHLYAIIDIYSRYVVGWMVATRESHQLAARLLFDTIEKQNIRRDQLTIHSDNGSSMASKPVAFLLADLGVTKSHSRPHTSNDNPFSESHFKILKYWPEFPDRFYSLAEARSFCTEFYDWYNGEHRHSGIDHLCRELRHGDDPVRLMRFGIRLTTKHAGATLHDERSADVRPRRVGGHIYVALSKRKRLADARRRAEHHLDQVPHLPVGLGSHPALCCAPVAGREADCGYLIRRKRLRGVLGLLHPRGFLHRIACDDSPPHGKPQHHAEDRAGVLGPRVRDRALHLQEKLNAADGHFPNREVLEKGKHKPAKLVLVDGFCTVRAVDVEHQVLQPGLGQHSERRACVR</sequence>
<dbReference type="InterPro" id="IPR001584">
    <property type="entry name" value="Integrase_cat-core"/>
</dbReference>
<dbReference type="Gene3D" id="3.30.420.10">
    <property type="entry name" value="Ribonuclease H-like superfamily/Ribonuclease H"/>
    <property type="match status" value="1"/>
</dbReference>
<protein>
    <submittedName>
        <fullName evidence="3">Transposase</fullName>
    </submittedName>
</protein>
<dbReference type="PANTHER" id="PTHR46889:SF4">
    <property type="entry name" value="TRANSPOSASE INSO FOR INSERTION SEQUENCE ELEMENT IS911B-RELATED"/>
    <property type="match status" value="1"/>
</dbReference>
<dbReference type="PROSITE" id="PS50994">
    <property type="entry name" value="INTEGRASE"/>
    <property type="match status" value="1"/>
</dbReference>
<feature type="domain" description="Integrase catalytic" evidence="2">
    <location>
        <begin position="108"/>
        <end position="272"/>
    </location>
</feature>
<evidence type="ECO:0000259" key="2">
    <source>
        <dbReference type="PROSITE" id="PS50994"/>
    </source>
</evidence>
<feature type="region of interest" description="Disordered" evidence="1">
    <location>
        <begin position="23"/>
        <end position="108"/>
    </location>
</feature>
<feature type="compositionally biased region" description="Low complexity" evidence="1">
    <location>
        <begin position="23"/>
        <end position="35"/>
    </location>
</feature>
<dbReference type="InterPro" id="IPR012337">
    <property type="entry name" value="RNaseH-like_sf"/>
</dbReference>
<dbReference type="PANTHER" id="PTHR46889">
    <property type="entry name" value="TRANSPOSASE INSF FOR INSERTION SEQUENCE IS3B-RELATED"/>
    <property type="match status" value="1"/>
</dbReference>
<dbReference type="InterPro" id="IPR036397">
    <property type="entry name" value="RNaseH_sf"/>
</dbReference>
<reference evidence="3 4" key="1">
    <citation type="submission" date="2019-03" db="EMBL/GenBank/DDBJ databases">
        <title>Genomics of glacier-inhabiting Cryobacterium strains.</title>
        <authorList>
            <person name="Liu Q."/>
            <person name="Xin Y.-H."/>
        </authorList>
    </citation>
    <scope>NUCLEOTIDE SEQUENCE [LARGE SCALE GENOMIC DNA]</scope>
    <source>
        <strain evidence="3 4">Hh8</strain>
    </source>
</reference>
<dbReference type="Proteomes" id="UP000298252">
    <property type="component" value="Unassembled WGS sequence"/>
</dbReference>
<evidence type="ECO:0000256" key="1">
    <source>
        <dbReference type="SAM" id="MobiDB-lite"/>
    </source>
</evidence>
<gene>
    <name evidence="3" type="ORF">E3O21_00255</name>
</gene>
<name>A0ABY2I6T7_9MICO</name>
<evidence type="ECO:0000313" key="4">
    <source>
        <dbReference type="Proteomes" id="UP000298252"/>
    </source>
</evidence>
<dbReference type="Pfam" id="PF00665">
    <property type="entry name" value="rve"/>
    <property type="match status" value="1"/>
</dbReference>
<organism evidence="3 4">
    <name type="scientific">Cryobacterium flavum</name>
    <dbReference type="NCBI Taxonomy" id="1424659"/>
    <lineage>
        <taxon>Bacteria</taxon>
        <taxon>Bacillati</taxon>
        <taxon>Actinomycetota</taxon>
        <taxon>Actinomycetes</taxon>
        <taxon>Micrococcales</taxon>
        <taxon>Microbacteriaceae</taxon>
        <taxon>Cryobacterium</taxon>
    </lineage>
</organism>